<dbReference type="Pfam" id="PF00501">
    <property type="entry name" value="AMP-binding"/>
    <property type="match status" value="1"/>
</dbReference>
<evidence type="ECO:0000256" key="1">
    <source>
        <dbReference type="ARBA" id="ARBA00022598"/>
    </source>
</evidence>
<organism evidence="6 7">
    <name type="scientific">Pseudolycoriella hygida</name>
    <dbReference type="NCBI Taxonomy" id="35572"/>
    <lineage>
        <taxon>Eukaryota</taxon>
        <taxon>Metazoa</taxon>
        <taxon>Ecdysozoa</taxon>
        <taxon>Arthropoda</taxon>
        <taxon>Hexapoda</taxon>
        <taxon>Insecta</taxon>
        <taxon>Pterygota</taxon>
        <taxon>Neoptera</taxon>
        <taxon>Endopterygota</taxon>
        <taxon>Diptera</taxon>
        <taxon>Nematocera</taxon>
        <taxon>Sciaroidea</taxon>
        <taxon>Sciaridae</taxon>
        <taxon>Pseudolycoriella</taxon>
    </lineage>
</organism>
<dbReference type="PANTHER" id="PTHR43272:SF32">
    <property type="entry name" value="AMP-DEPENDENT SYNTHETASE_LIGASE DOMAIN-CONTAINING PROTEIN"/>
    <property type="match status" value="1"/>
</dbReference>
<comment type="caution">
    <text evidence="6">The sequence shown here is derived from an EMBL/GenBank/DDBJ whole genome shotgun (WGS) entry which is preliminary data.</text>
</comment>
<dbReference type="GO" id="GO:0004467">
    <property type="term" value="F:long-chain fatty acid-CoA ligase activity"/>
    <property type="evidence" value="ECO:0007669"/>
    <property type="project" value="UniProtKB-EC"/>
</dbReference>
<keyword evidence="7" id="KW-1185">Reference proteome</keyword>
<keyword evidence="1 6" id="KW-0436">Ligase</keyword>
<dbReference type="EMBL" id="WJQU01000001">
    <property type="protein sequence ID" value="KAJ6650083.1"/>
    <property type="molecule type" value="Genomic_DNA"/>
</dbReference>
<dbReference type="SUPFAM" id="SSF56801">
    <property type="entry name" value="Acetyl-CoA synthetase-like"/>
    <property type="match status" value="1"/>
</dbReference>
<evidence type="ECO:0000313" key="7">
    <source>
        <dbReference type="Proteomes" id="UP001151699"/>
    </source>
</evidence>
<dbReference type="AlphaFoldDB" id="A0A9Q0NH85"/>
<reference evidence="6" key="1">
    <citation type="submission" date="2022-07" db="EMBL/GenBank/DDBJ databases">
        <authorList>
            <person name="Trinca V."/>
            <person name="Uliana J.V.C."/>
            <person name="Torres T.T."/>
            <person name="Ward R.J."/>
            <person name="Monesi N."/>
        </authorList>
    </citation>
    <scope>NUCLEOTIDE SEQUENCE</scope>
    <source>
        <strain evidence="6">HSMRA1968</strain>
        <tissue evidence="6">Whole embryos</tissue>
    </source>
</reference>
<dbReference type="InterPro" id="IPR000873">
    <property type="entry name" value="AMP-dep_synth/lig_dom"/>
</dbReference>
<gene>
    <name evidence="6" type="primary">bgm</name>
    <name evidence="6" type="ORF">Bhyg_05327</name>
</gene>
<evidence type="ECO:0000256" key="4">
    <source>
        <dbReference type="ARBA" id="ARBA00026121"/>
    </source>
</evidence>
<keyword evidence="2" id="KW-0276">Fatty acid metabolism</keyword>
<dbReference type="GO" id="GO:0005783">
    <property type="term" value="C:endoplasmic reticulum"/>
    <property type="evidence" value="ECO:0007669"/>
    <property type="project" value="TreeGrafter"/>
</dbReference>
<sequence>MRISNKEKATDVWVTSDRKQAVKLRIGKGKNESIEALSIPANFDRTVAKYGNNVAMKYKKGTSDWQSITYSQYREKSLHIAKAFIKLGLEAHNSVGILAFNSPEWFYSELGAIHAGGIVAGIYTTNSAESVYHVLHSSHANIVIVDDSKQMEKIRQIRHRLPLLKAAVQIDAPYEPWMKKEDGYYRWSELEEMNLDEYNDTLQERLDNIHVNECAVLVYTSGTVGQPKGAMLSHDSISWNSYVVGSRLDDIKYGSEVLVSYLPLSHIAAQLVDIHVSITYAATVYFADKDALRGTLVNTLREAQPTRFVAVPRVYEKIHEKMMEIGAKTTGIKRVIADWAKGVTLEHWLNVIDGNPAESYQYKFVRQFIMSKIKQGLGFGRCTIFASAAAPMSSDLKRYFMSVDLPIVEAFGMSESSGAQCFGGPDDFNVDSIGKPLPGTETLIINKDENGHGEILMRGRHVFMGYIDEPEKTAEAIDSEGWLHSGDLGYIDEKGFLYITGRLKELIITAGGENIPPVHIEHLVKNEISAVSNAFLIGDKRKYLTMLISLKTLMDLDTGEPKDELHSETIALCKSVGVEYKKLSEILAAGPCPKVFQAITDGITRANKNAISNAQKIQKFAILPHDFSVPTGELGPTLKVKRNVVVQKYANVIEKLYA</sequence>
<proteinExistence type="predicted"/>
<keyword evidence="3" id="KW-0443">Lipid metabolism</keyword>
<dbReference type="EC" id="6.2.1.3" evidence="4"/>
<evidence type="ECO:0000313" key="6">
    <source>
        <dbReference type="EMBL" id="KAJ6650083.1"/>
    </source>
</evidence>
<evidence type="ECO:0000256" key="2">
    <source>
        <dbReference type="ARBA" id="ARBA00022832"/>
    </source>
</evidence>
<dbReference type="Gene3D" id="3.40.50.12780">
    <property type="entry name" value="N-terminal domain of ligase-like"/>
    <property type="match status" value="1"/>
</dbReference>
<name>A0A9Q0NH85_9DIPT</name>
<dbReference type="Pfam" id="PF23562">
    <property type="entry name" value="AMP-binding_C_3"/>
    <property type="match status" value="1"/>
</dbReference>
<feature type="domain" description="AMP-dependent synthetase/ligase" evidence="5">
    <location>
        <begin position="43"/>
        <end position="466"/>
    </location>
</feature>
<dbReference type="GO" id="GO:0016020">
    <property type="term" value="C:membrane"/>
    <property type="evidence" value="ECO:0007669"/>
    <property type="project" value="TreeGrafter"/>
</dbReference>
<accession>A0A9Q0NH85</accession>
<dbReference type="InterPro" id="IPR042099">
    <property type="entry name" value="ANL_N_sf"/>
</dbReference>
<dbReference type="Proteomes" id="UP001151699">
    <property type="component" value="Chromosome A"/>
</dbReference>
<protein>
    <recommendedName>
        <fullName evidence="4">long-chain-fatty-acid--CoA ligase</fullName>
        <ecNumber evidence="4">6.2.1.3</ecNumber>
    </recommendedName>
</protein>
<evidence type="ECO:0000259" key="5">
    <source>
        <dbReference type="Pfam" id="PF00501"/>
    </source>
</evidence>
<evidence type="ECO:0000256" key="3">
    <source>
        <dbReference type="ARBA" id="ARBA00023098"/>
    </source>
</evidence>
<dbReference type="PANTHER" id="PTHR43272">
    <property type="entry name" value="LONG-CHAIN-FATTY-ACID--COA LIGASE"/>
    <property type="match status" value="1"/>
</dbReference>
<dbReference type="OrthoDB" id="3633556at2759"/>